<protein>
    <recommendedName>
        <fullName evidence="10">UDP-N-acetylglucosamine--N-acetylmuramyl-(pentapeptide) pyrophosphoryl-undecaprenol N-acetylglucosamine transferase</fullName>
        <ecNumber evidence="10">2.4.1.227</ecNumber>
    </recommendedName>
    <alternativeName>
        <fullName evidence="10">Undecaprenyl-PP-MurNAc-pentapeptide-UDPGlcNAc GlcNAc transferase</fullName>
    </alternativeName>
</protein>
<dbReference type="GO" id="GO:0009252">
    <property type="term" value="P:peptidoglycan biosynthetic process"/>
    <property type="evidence" value="ECO:0007669"/>
    <property type="project" value="UniProtKB-UniRule"/>
</dbReference>
<keyword evidence="2 10" id="KW-0132">Cell division</keyword>
<dbReference type="AlphaFoldDB" id="A0A0R1N1M4"/>
<feature type="binding site" evidence="10">
    <location>
        <position position="121"/>
    </location>
    <ligand>
        <name>UDP-N-acetyl-alpha-D-glucosamine</name>
        <dbReference type="ChEBI" id="CHEBI:57705"/>
    </ligand>
</feature>
<keyword evidence="14" id="KW-1185">Reference proteome</keyword>
<keyword evidence="4 10" id="KW-0808">Transferase</keyword>
<dbReference type="SUPFAM" id="SSF53756">
    <property type="entry name" value="UDP-Glycosyltransferase/glycogen phosphorylase"/>
    <property type="match status" value="1"/>
</dbReference>
<evidence type="ECO:0000256" key="10">
    <source>
        <dbReference type="HAMAP-Rule" id="MF_00033"/>
    </source>
</evidence>
<sequence length="362" mass="38871">MISGGGTGGHIYPALALIRRLQERKLLDAIQYVGTPNGLESRIVPAAGIPFSTIELQGFNRRNLFANFRTVDLFLKAVHKAKAMVREFQPDIVIGTGGYVSSALVYAAAREHIPTMIHEQNSIAGVTNKFLAHYVDKILIAFPDAADQFRQKDKIVLVGNPRAQEVAGLQPNARLADFQLSPNRSTVLIFGGSRGAAPINEAVLSALAEFGSQSYQVLFVTGNVHYQNVLDQLGDKAVPNNVKIVPYVDDMPAILPDVTLLVGRAGATSIAEITALGIPSILIPSPYVTHNHQTKNASSMAQAGAAVMLPETALTDKTLLNAITAIMGDDDRQAKMKKATLALGHPHASDDIIQLMQDLIQA</sequence>
<keyword evidence="5 10" id="KW-0133">Cell shape</keyword>
<gene>
    <name evidence="10" type="primary">murG</name>
    <name evidence="13" type="ORF">FD09_GL001378</name>
</gene>
<evidence type="ECO:0000256" key="7">
    <source>
        <dbReference type="ARBA" id="ARBA00023136"/>
    </source>
</evidence>
<evidence type="ECO:0000259" key="11">
    <source>
        <dbReference type="Pfam" id="PF03033"/>
    </source>
</evidence>
<feature type="domain" description="Glycosyltransferase family 28 N-terminal" evidence="11">
    <location>
        <begin position="1"/>
        <end position="139"/>
    </location>
</feature>
<evidence type="ECO:0000313" key="14">
    <source>
        <dbReference type="Proteomes" id="UP000051330"/>
    </source>
</evidence>
<evidence type="ECO:0000256" key="2">
    <source>
        <dbReference type="ARBA" id="ARBA00022618"/>
    </source>
</evidence>
<evidence type="ECO:0000256" key="4">
    <source>
        <dbReference type="ARBA" id="ARBA00022679"/>
    </source>
</evidence>
<evidence type="ECO:0000256" key="1">
    <source>
        <dbReference type="ARBA" id="ARBA00022475"/>
    </source>
</evidence>
<dbReference type="InterPro" id="IPR006009">
    <property type="entry name" value="GlcNAc_MurG"/>
</dbReference>
<dbReference type="GO" id="GO:0071555">
    <property type="term" value="P:cell wall organization"/>
    <property type="evidence" value="ECO:0007669"/>
    <property type="project" value="UniProtKB-KW"/>
</dbReference>
<keyword evidence="1 10" id="KW-1003">Cell membrane</keyword>
<evidence type="ECO:0000256" key="3">
    <source>
        <dbReference type="ARBA" id="ARBA00022676"/>
    </source>
</evidence>
<dbReference type="HAMAP" id="MF_00033">
    <property type="entry name" value="MurG"/>
    <property type="match status" value="1"/>
</dbReference>
<proteinExistence type="inferred from homology"/>
<dbReference type="PANTHER" id="PTHR21015">
    <property type="entry name" value="UDP-N-ACETYLGLUCOSAMINE--N-ACETYLMURAMYL-(PENTAPEPTIDE) PYROPHOSPHORYL-UNDECAPRENOL N-ACETYLGLUCOSAMINE TRANSFERASE 1"/>
    <property type="match status" value="1"/>
</dbReference>
<dbReference type="GO" id="GO:0051301">
    <property type="term" value="P:cell division"/>
    <property type="evidence" value="ECO:0007669"/>
    <property type="project" value="UniProtKB-KW"/>
</dbReference>
<dbReference type="CDD" id="cd03785">
    <property type="entry name" value="GT28_MurG"/>
    <property type="match status" value="1"/>
</dbReference>
<evidence type="ECO:0000256" key="9">
    <source>
        <dbReference type="ARBA" id="ARBA00023316"/>
    </source>
</evidence>
<evidence type="ECO:0000256" key="5">
    <source>
        <dbReference type="ARBA" id="ARBA00022960"/>
    </source>
</evidence>
<accession>A0A0R1N1M4</accession>
<dbReference type="Proteomes" id="UP000051330">
    <property type="component" value="Unassembled WGS sequence"/>
</dbReference>
<dbReference type="STRING" id="1423792.FD09_GL001378"/>
<dbReference type="UniPathway" id="UPA00219"/>
<reference evidence="13 14" key="1">
    <citation type="journal article" date="2015" name="Genome Announc.">
        <title>Expanding the biotechnology potential of lactobacilli through comparative genomics of 213 strains and associated genera.</title>
        <authorList>
            <person name="Sun Z."/>
            <person name="Harris H.M."/>
            <person name="McCann A."/>
            <person name="Guo C."/>
            <person name="Argimon S."/>
            <person name="Zhang W."/>
            <person name="Yang X."/>
            <person name="Jeffery I.B."/>
            <person name="Cooney J.C."/>
            <person name="Kagawa T.F."/>
            <person name="Liu W."/>
            <person name="Song Y."/>
            <person name="Salvetti E."/>
            <person name="Wrobel A."/>
            <person name="Rasinkangas P."/>
            <person name="Parkhill J."/>
            <person name="Rea M.C."/>
            <person name="O'Sullivan O."/>
            <person name="Ritari J."/>
            <person name="Douillard F.P."/>
            <person name="Paul Ross R."/>
            <person name="Yang R."/>
            <person name="Briner A.E."/>
            <person name="Felis G.E."/>
            <person name="de Vos W.M."/>
            <person name="Barrangou R."/>
            <person name="Klaenhammer T.R."/>
            <person name="Caufield P.W."/>
            <person name="Cui Y."/>
            <person name="Zhang H."/>
            <person name="O'Toole P.W."/>
        </authorList>
    </citation>
    <scope>NUCLEOTIDE SEQUENCE [LARGE SCALE GENOMIC DNA]</scope>
    <source>
        <strain evidence="13 14">DSM 12744</strain>
    </source>
</reference>
<dbReference type="GO" id="GO:0050511">
    <property type="term" value="F:undecaprenyldiphospho-muramoylpentapeptide beta-N-acetylglucosaminyltransferase activity"/>
    <property type="evidence" value="ECO:0007669"/>
    <property type="project" value="UniProtKB-UniRule"/>
</dbReference>
<feature type="binding site" evidence="10">
    <location>
        <position position="193"/>
    </location>
    <ligand>
        <name>UDP-N-acetyl-alpha-D-glucosamine</name>
        <dbReference type="ChEBI" id="CHEBI:57705"/>
    </ligand>
</feature>
<dbReference type="PANTHER" id="PTHR21015:SF22">
    <property type="entry name" value="GLYCOSYLTRANSFERASE"/>
    <property type="match status" value="1"/>
</dbReference>
<evidence type="ECO:0000256" key="6">
    <source>
        <dbReference type="ARBA" id="ARBA00022984"/>
    </source>
</evidence>
<keyword evidence="3 10" id="KW-0328">Glycosyltransferase</keyword>
<feature type="domain" description="Glycosyl transferase family 28 C-terminal" evidence="12">
    <location>
        <begin position="186"/>
        <end position="349"/>
    </location>
</feature>
<dbReference type="EC" id="2.4.1.227" evidence="10"/>
<evidence type="ECO:0000313" key="13">
    <source>
        <dbReference type="EMBL" id="KRL14214.1"/>
    </source>
</evidence>
<keyword evidence="8 10" id="KW-0131">Cell cycle</keyword>
<evidence type="ECO:0000256" key="8">
    <source>
        <dbReference type="ARBA" id="ARBA00023306"/>
    </source>
</evidence>
<dbReference type="Pfam" id="PF03033">
    <property type="entry name" value="Glyco_transf_28"/>
    <property type="match status" value="1"/>
</dbReference>
<dbReference type="GO" id="GO:0008360">
    <property type="term" value="P:regulation of cell shape"/>
    <property type="evidence" value="ECO:0007669"/>
    <property type="project" value="UniProtKB-KW"/>
</dbReference>
<evidence type="ECO:0000259" key="12">
    <source>
        <dbReference type="Pfam" id="PF04101"/>
    </source>
</evidence>
<comment type="pathway">
    <text evidence="10">Cell wall biogenesis; peptidoglycan biosynthesis.</text>
</comment>
<keyword evidence="6 10" id="KW-0573">Peptidoglycan synthesis</keyword>
<dbReference type="InterPro" id="IPR007235">
    <property type="entry name" value="Glyco_trans_28_C"/>
</dbReference>
<comment type="caution">
    <text evidence="10">Lacks conserved residue(s) required for the propagation of feature annotation.</text>
</comment>
<feature type="binding site" evidence="10">
    <location>
        <position position="293"/>
    </location>
    <ligand>
        <name>UDP-N-acetyl-alpha-D-glucosamine</name>
        <dbReference type="ChEBI" id="CHEBI:57705"/>
    </ligand>
</feature>
<name>A0A0R1N1M4_9LACO</name>
<organism evidence="13 14">
    <name type="scientific">Schleiferilactobacillus perolens DSM 12744</name>
    <dbReference type="NCBI Taxonomy" id="1423792"/>
    <lineage>
        <taxon>Bacteria</taxon>
        <taxon>Bacillati</taxon>
        <taxon>Bacillota</taxon>
        <taxon>Bacilli</taxon>
        <taxon>Lactobacillales</taxon>
        <taxon>Lactobacillaceae</taxon>
        <taxon>Schleiferilactobacillus</taxon>
    </lineage>
</organism>
<dbReference type="Gene3D" id="3.40.50.2000">
    <property type="entry name" value="Glycogen Phosphorylase B"/>
    <property type="match status" value="2"/>
</dbReference>
<dbReference type="PATRIC" id="fig|1423792.3.peg.1397"/>
<comment type="caution">
    <text evidence="13">The sequence shown here is derived from an EMBL/GenBank/DDBJ whole genome shotgun (WGS) entry which is preliminary data.</text>
</comment>
<dbReference type="GO" id="GO:0005886">
    <property type="term" value="C:plasma membrane"/>
    <property type="evidence" value="ECO:0007669"/>
    <property type="project" value="UniProtKB-SubCell"/>
</dbReference>
<feature type="binding site" evidence="10">
    <location>
        <begin position="7"/>
        <end position="9"/>
    </location>
    <ligand>
        <name>UDP-N-acetyl-alpha-D-glucosamine</name>
        <dbReference type="ChEBI" id="CHEBI:57705"/>
    </ligand>
</feature>
<dbReference type="InterPro" id="IPR004276">
    <property type="entry name" value="GlycoTrans_28_N"/>
</dbReference>
<comment type="catalytic activity">
    <reaction evidence="10">
        <text>Mur2Ac(oyl-L-Ala-gamma-D-Glu-L-Lys-D-Ala-D-Ala)-di-trans,octa-cis-undecaprenyl diphosphate + UDP-N-acetyl-alpha-D-glucosamine = beta-D-GlcNAc-(1-&gt;4)-Mur2Ac(oyl-L-Ala-gamma-D-Glu-L-Lys-D-Ala-D-Ala)-di-trans,octa-cis-undecaprenyl diphosphate + UDP + H(+)</text>
        <dbReference type="Rhea" id="RHEA:23192"/>
        <dbReference type="ChEBI" id="CHEBI:15378"/>
        <dbReference type="ChEBI" id="CHEBI:57705"/>
        <dbReference type="ChEBI" id="CHEBI:58223"/>
        <dbReference type="ChEBI" id="CHEBI:60032"/>
        <dbReference type="ChEBI" id="CHEBI:60033"/>
        <dbReference type="EC" id="2.4.1.227"/>
    </reaction>
</comment>
<dbReference type="Pfam" id="PF04101">
    <property type="entry name" value="Glyco_tran_28_C"/>
    <property type="match status" value="1"/>
</dbReference>
<dbReference type="NCBIfam" id="TIGR01133">
    <property type="entry name" value="murG"/>
    <property type="match status" value="1"/>
</dbReference>
<comment type="subcellular location">
    <subcellularLocation>
        <location evidence="10">Cell membrane</location>
        <topology evidence="10">Peripheral membrane protein</topology>
        <orientation evidence="10">Cytoplasmic side</orientation>
    </subcellularLocation>
</comment>
<dbReference type="GO" id="GO:0005975">
    <property type="term" value="P:carbohydrate metabolic process"/>
    <property type="evidence" value="ECO:0007669"/>
    <property type="project" value="InterPro"/>
</dbReference>
<keyword evidence="7 10" id="KW-0472">Membrane</keyword>
<keyword evidence="9 10" id="KW-0961">Cell wall biogenesis/degradation</keyword>
<comment type="similarity">
    <text evidence="10">Belongs to the glycosyltransferase 28 family. MurG subfamily.</text>
</comment>
<comment type="function">
    <text evidence="10">Cell wall formation. Catalyzes the transfer of a GlcNAc subunit on undecaprenyl-pyrophosphoryl-MurNAc-pentapeptide (lipid intermediate I) to form undecaprenyl-pyrophosphoryl-MurNAc-(pentapeptide)GlcNAc (lipid intermediate II).</text>
</comment>
<dbReference type="EMBL" id="AZEC01000002">
    <property type="protein sequence ID" value="KRL14214.1"/>
    <property type="molecule type" value="Genomic_DNA"/>
</dbReference>